<evidence type="ECO:0000256" key="6">
    <source>
        <dbReference type="ARBA" id="ARBA00023237"/>
    </source>
</evidence>
<keyword evidence="4" id="KW-0472">Membrane</keyword>
<keyword evidence="7" id="KW-0449">Lipoprotein</keyword>
<reference evidence="8 9" key="1">
    <citation type="submission" date="2022-07" db="EMBL/GenBank/DDBJ databases">
        <title>Fecal culturing of patients with breast cancer.</title>
        <authorList>
            <person name="Teng N.M.Y."/>
            <person name="Kiu R."/>
            <person name="Evans R."/>
            <person name="Baker D.J."/>
            <person name="Zenner C."/>
            <person name="Robinson S.D."/>
            <person name="Hall L.J."/>
        </authorList>
    </citation>
    <scope>NUCLEOTIDE SEQUENCE [LARGE SCALE GENOMIC DNA]</scope>
    <source>
        <strain evidence="8 9">LH1063</strain>
    </source>
</reference>
<dbReference type="PROSITE" id="PS51257">
    <property type="entry name" value="PROKAR_LIPOPROTEIN"/>
    <property type="match status" value="1"/>
</dbReference>
<comment type="subcellular location">
    <subcellularLocation>
        <location evidence="1">Cell outer membrane</location>
    </subcellularLocation>
</comment>
<keyword evidence="5" id="KW-0564">Palmitate</keyword>
<evidence type="ECO:0000256" key="2">
    <source>
        <dbReference type="ARBA" id="ARBA00007248"/>
    </source>
</evidence>
<dbReference type="RefSeq" id="WP_255025562.1">
    <property type="nucleotide sequence ID" value="NZ_JANDHW010000002.1"/>
</dbReference>
<dbReference type="InterPro" id="IPR014941">
    <property type="entry name" value="FimB/Mfa2/Mfa3"/>
</dbReference>
<dbReference type="Pfam" id="PF08842">
    <property type="entry name" value="Mfa2"/>
    <property type="match status" value="1"/>
</dbReference>
<accession>A0ABT1MFX8</accession>
<protein>
    <submittedName>
        <fullName evidence="8">FimB/Mfa2 family fimbrial subunit</fullName>
    </submittedName>
</protein>
<evidence type="ECO:0000256" key="5">
    <source>
        <dbReference type="ARBA" id="ARBA00023139"/>
    </source>
</evidence>
<keyword evidence="3" id="KW-0732">Signal</keyword>
<gene>
    <name evidence="8" type="ORF">NMU02_02335</name>
</gene>
<evidence type="ECO:0000256" key="7">
    <source>
        <dbReference type="ARBA" id="ARBA00023288"/>
    </source>
</evidence>
<evidence type="ECO:0000313" key="8">
    <source>
        <dbReference type="EMBL" id="MCP9610929.1"/>
    </source>
</evidence>
<keyword evidence="9" id="KW-1185">Reference proteome</keyword>
<comment type="caution">
    <text evidence="8">The sequence shown here is derived from an EMBL/GenBank/DDBJ whole genome shotgun (WGS) entry which is preliminary data.</text>
</comment>
<evidence type="ECO:0000313" key="9">
    <source>
        <dbReference type="Proteomes" id="UP001205603"/>
    </source>
</evidence>
<comment type="similarity">
    <text evidence="2">Belongs to the bacteroidetes fimbrillin superfamily. FimB/Mfa2 family.</text>
</comment>
<keyword evidence="6" id="KW-0998">Cell outer membrane</keyword>
<evidence type="ECO:0000256" key="1">
    <source>
        <dbReference type="ARBA" id="ARBA00004442"/>
    </source>
</evidence>
<evidence type="ECO:0000256" key="3">
    <source>
        <dbReference type="ARBA" id="ARBA00022729"/>
    </source>
</evidence>
<organism evidence="8 9">
    <name type="scientific">Coprobacter tertius</name>
    <dbReference type="NCBI Taxonomy" id="2944915"/>
    <lineage>
        <taxon>Bacteria</taxon>
        <taxon>Pseudomonadati</taxon>
        <taxon>Bacteroidota</taxon>
        <taxon>Bacteroidia</taxon>
        <taxon>Bacteroidales</taxon>
        <taxon>Barnesiellaceae</taxon>
        <taxon>Coprobacter</taxon>
    </lineage>
</organism>
<dbReference type="Gene3D" id="2.60.40.2100">
    <property type="match status" value="1"/>
</dbReference>
<dbReference type="Gene3D" id="2.60.40.2090">
    <property type="match status" value="1"/>
</dbReference>
<sequence>MKKISLAIIYIVWVGMMSGCIAEHLPPCDQGGLQLAFNYVSVLPAKVRSVDSGTRGLSVFIFDDQGVFTGRIDDENAVIDDSYRLRLPYTEGAYQFAVWVGLNNNYEITTPIPKVTRIENFKLKLNREIDNSVSVRPSLLHNGSYGVVKIEPGIEKTVSINLDQLTNNIRVIARGIDRDSGCNIVIEAGNGLYNYDGTSHDDVLLKYKPEYPFGEQSDEKVTADFTVMKLIPEKQSRLLIMDNTGKVFYSEDLIGTLLSANPKVNFTYDHEFVIEIIFDGNYPVSIFVNGWEVILEDEF</sequence>
<dbReference type="EMBL" id="JANDHW010000002">
    <property type="protein sequence ID" value="MCP9610929.1"/>
    <property type="molecule type" value="Genomic_DNA"/>
</dbReference>
<evidence type="ECO:0000256" key="4">
    <source>
        <dbReference type="ARBA" id="ARBA00023136"/>
    </source>
</evidence>
<proteinExistence type="inferred from homology"/>
<name>A0ABT1MFX8_9BACT</name>
<dbReference type="Proteomes" id="UP001205603">
    <property type="component" value="Unassembled WGS sequence"/>
</dbReference>